<dbReference type="PaxDb" id="273075-Ta0503"/>
<evidence type="ECO:0000313" key="2">
    <source>
        <dbReference type="EMBL" id="CAC11644.1"/>
    </source>
</evidence>
<feature type="transmembrane region" description="Helical" evidence="1">
    <location>
        <begin position="568"/>
        <end position="588"/>
    </location>
</feature>
<dbReference type="Gene3D" id="1.20.1740.10">
    <property type="entry name" value="Amino acid/polyamine transporter I"/>
    <property type="match status" value="1"/>
</dbReference>
<feature type="transmembrane region" description="Helical" evidence="1">
    <location>
        <begin position="211"/>
        <end position="230"/>
    </location>
</feature>
<feature type="transmembrane region" description="Helical" evidence="1">
    <location>
        <begin position="44"/>
        <end position="65"/>
    </location>
</feature>
<dbReference type="KEGG" id="tac:Ta0503"/>
<dbReference type="HOGENOM" id="CLU_031944_0_0_2"/>
<sequence length="600" mass="67258">MFRRYRRITLITKAFSTAVGVFFLYSTIFYLITSNPLSHFSFGYLIVFFAVISSLVLSSILIAELPSVYRVKFRKPTLKETGSPVYGFFTLFAIGLGTTIGSPLFILIPENVYEYFIVSIASLILAIVMSYLLAYLYDKMHVYSLEHDLNALGGPSFIRTAHGRQSLRYFISRFSMWIANTSLAAFSVIYFVEFTFNVISPLLAELGLSPIFRYTAVAGAILFMVIWFILNAFYGKRYMKGIGMAQIVLLIIMVSIIFLDALDLGFMNSWNLTGLLTFHANAPELILINTGYLFILFFGFQEIQVMVRDSKDESKIPIISAITGKAYPKKRYMPYSMYATIAGAGFIQLLYALAVFSVHAPYSAVESAVIPAIYIASVFQNNIWALGMAISFLLATVTTFVPAFMAASRHLRSLAEDGIFPQSFAALSWVFTFVLILFMSLGGTGFLVNITDFMVLIALSIIALTAIALRDRHRFDHVEAISIITFMMFMIGAVSIYFSDKSVVILGIMAIVAAYLLYDIMKLSMMGMELFGFTLGILSLLPLIVFRTEASPTIRIIGNILIRSPYNLIYIQISLLIMVVVLMLNVILRIRLQSRNINTV</sequence>
<dbReference type="eggNOG" id="arCOG00009">
    <property type="taxonomic scope" value="Archaea"/>
</dbReference>
<gene>
    <name evidence="2" type="ordered locus">Ta0503</name>
</gene>
<feature type="transmembrane region" description="Helical" evidence="1">
    <location>
        <begin position="85"/>
        <end position="109"/>
    </location>
</feature>
<dbReference type="RefSeq" id="WP_010900928.1">
    <property type="nucleotide sequence ID" value="NC_002578.1"/>
</dbReference>
<keyword evidence="1" id="KW-0812">Transmembrane</keyword>
<feature type="transmembrane region" description="Helical" evidence="1">
    <location>
        <begin position="530"/>
        <end position="548"/>
    </location>
</feature>
<accession>Q9HKU1</accession>
<feature type="transmembrane region" description="Helical" evidence="1">
    <location>
        <begin position="174"/>
        <end position="191"/>
    </location>
</feature>
<evidence type="ECO:0000256" key="1">
    <source>
        <dbReference type="SAM" id="Phobius"/>
    </source>
</evidence>
<dbReference type="EnsemblBacteria" id="CAC11644">
    <property type="protein sequence ID" value="CAC11644"/>
    <property type="gene ID" value="CAC11644"/>
</dbReference>
<feature type="transmembrane region" description="Helical" evidence="1">
    <location>
        <begin position="480"/>
        <end position="497"/>
    </location>
</feature>
<evidence type="ECO:0000313" key="3">
    <source>
        <dbReference type="Proteomes" id="UP000001024"/>
    </source>
</evidence>
<feature type="transmembrane region" description="Helical" evidence="1">
    <location>
        <begin position="282"/>
        <end position="300"/>
    </location>
</feature>
<keyword evidence="3" id="KW-1185">Reference proteome</keyword>
<dbReference type="STRING" id="273075.gene:9571722"/>
<name>Q9HKU1_THEAC</name>
<feature type="transmembrane region" description="Helical" evidence="1">
    <location>
        <begin position="382"/>
        <end position="407"/>
    </location>
</feature>
<feature type="transmembrane region" description="Helical" evidence="1">
    <location>
        <begin position="242"/>
        <end position="262"/>
    </location>
</feature>
<feature type="transmembrane region" description="Helical" evidence="1">
    <location>
        <begin position="503"/>
        <end position="518"/>
    </location>
</feature>
<dbReference type="InParanoid" id="Q9HKU1"/>
<keyword evidence="1" id="KW-0472">Membrane</keyword>
<dbReference type="EMBL" id="AL445064">
    <property type="protein sequence ID" value="CAC11644.1"/>
    <property type="molecule type" value="Genomic_DNA"/>
</dbReference>
<feature type="transmembrane region" description="Helical" evidence="1">
    <location>
        <begin position="446"/>
        <end position="468"/>
    </location>
</feature>
<dbReference type="AlphaFoldDB" id="Q9HKU1"/>
<dbReference type="OrthoDB" id="56742at2157"/>
<feature type="transmembrane region" description="Helical" evidence="1">
    <location>
        <begin position="115"/>
        <end position="137"/>
    </location>
</feature>
<reference evidence="2 3" key="1">
    <citation type="journal article" date="2000" name="Nature">
        <title>The genome sequence of the thermoacidophilic scavenger Thermoplasma acidophilum.</title>
        <authorList>
            <person name="Ruepp A."/>
            <person name="Graml W."/>
            <person name="Santos-Martinez M.L."/>
            <person name="Koretke K.K."/>
            <person name="Volker C."/>
            <person name="Mewes H.W."/>
            <person name="Frishman D."/>
            <person name="Stocker S."/>
            <person name="Lupas A.N."/>
            <person name="Baumeister W."/>
        </authorList>
    </citation>
    <scope>NUCLEOTIDE SEQUENCE [LARGE SCALE GENOMIC DNA]</scope>
    <source>
        <strain evidence="3">ATCC 25905 / DSM 1728 / JCM 9062 / NBRC 15155 / AMRC-C165</strain>
    </source>
</reference>
<protein>
    <submittedName>
        <fullName evidence="2">Conserved hypothetical membrane protein</fullName>
    </submittedName>
</protein>
<feature type="transmembrane region" description="Helical" evidence="1">
    <location>
        <begin position="335"/>
        <end position="362"/>
    </location>
</feature>
<feature type="transmembrane region" description="Helical" evidence="1">
    <location>
        <begin position="12"/>
        <end position="32"/>
    </location>
</feature>
<organism evidence="2 3">
    <name type="scientific">Thermoplasma acidophilum (strain ATCC 25905 / DSM 1728 / JCM 9062 / NBRC 15155 / AMRC-C165)</name>
    <dbReference type="NCBI Taxonomy" id="273075"/>
    <lineage>
        <taxon>Archaea</taxon>
        <taxon>Methanobacteriati</taxon>
        <taxon>Thermoplasmatota</taxon>
        <taxon>Thermoplasmata</taxon>
        <taxon>Thermoplasmatales</taxon>
        <taxon>Thermoplasmataceae</taxon>
        <taxon>Thermoplasma</taxon>
    </lineage>
</organism>
<dbReference type="Proteomes" id="UP000001024">
    <property type="component" value="Chromosome"/>
</dbReference>
<keyword evidence="1" id="KW-1133">Transmembrane helix</keyword>
<proteinExistence type="predicted"/>
<feature type="transmembrane region" description="Helical" evidence="1">
    <location>
        <begin position="419"/>
        <end position="440"/>
    </location>
</feature>